<sequence>MHDLESIMEALRKNLPELKSSYFISKIGVFGSYVKGNQSDNSDVDIYIEFDKVPGLEFMEIADHLERIVQNKVDLLTPSGLKSIRNSRIRQDIEKSITYV</sequence>
<evidence type="ECO:0000256" key="2">
    <source>
        <dbReference type="ARBA" id="ARBA00022649"/>
    </source>
</evidence>
<reference evidence="12" key="1">
    <citation type="journal article" date="2015" name="MBio">
        <title>Genome-Resolved Metagenomic Analysis Reveals Roles for Candidate Phyla and Other Microbial Community Members in Biogeochemical Transformations in Oil Reservoirs.</title>
        <authorList>
            <person name="Hu P."/>
            <person name="Tom L."/>
            <person name="Singh A."/>
            <person name="Thomas B.C."/>
            <person name="Baker B.J."/>
            <person name="Piceno Y.M."/>
            <person name="Andersen G.L."/>
            <person name="Banfield J.F."/>
        </authorList>
    </citation>
    <scope>NUCLEOTIDE SEQUENCE [LARGE SCALE GENOMIC DNA]</scope>
</reference>
<keyword evidence="8" id="KW-0460">Magnesium</keyword>
<comment type="similarity">
    <text evidence="9">Belongs to the MntA antitoxin family.</text>
</comment>
<gene>
    <name evidence="11" type="ORF">XD94_0864</name>
</gene>
<evidence type="ECO:0000256" key="4">
    <source>
        <dbReference type="ARBA" id="ARBA00022695"/>
    </source>
</evidence>
<dbReference type="PATRIC" id="fig|1184387.3.peg.1257"/>
<protein>
    <submittedName>
        <fullName evidence="11">Putative nucleotidyltransferase</fullName>
    </submittedName>
</protein>
<dbReference type="Proteomes" id="UP000054092">
    <property type="component" value="Unassembled WGS sequence"/>
</dbReference>
<keyword evidence="6" id="KW-0547">Nucleotide-binding</keyword>
<dbReference type="InterPro" id="IPR052038">
    <property type="entry name" value="Type-VII_TA_antitoxin"/>
</dbReference>
<evidence type="ECO:0000256" key="5">
    <source>
        <dbReference type="ARBA" id="ARBA00022723"/>
    </source>
</evidence>
<keyword evidence="2" id="KW-1277">Toxin-antitoxin system</keyword>
<evidence type="ECO:0000256" key="6">
    <source>
        <dbReference type="ARBA" id="ARBA00022741"/>
    </source>
</evidence>
<dbReference type="Pfam" id="PF01909">
    <property type="entry name" value="NTP_transf_2"/>
    <property type="match status" value="1"/>
</dbReference>
<keyword evidence="4" id="KW-0548">Nucleotidyltransferase</keyword>
<dbReference type="CDD" id="cd05403">
    <property type="entry name" value="NT_KNTase_like"/>
    <property type="match status" value="1"/>
</dbReference>
<dbReference type="GO" id="GO:0046872">
    <property type="term" value="F:metal ion binding"/>
    <property type="evidence" value="ECO:0007669"/>
    <property type="project" value="UniProtKB-KW"/>
</dbReference>
<evidence type="ECO:0000256" key="7">
    <source>
        <dbReference type="ARBA" id="ARBA00022840"/>
    </source>
</evidence>
<evidence type="ECO:0000256" key="9">
    <source>
        <dbReference type="ARBA" id="ARBA00038276"/>
    </source>
</evidence>
<dbReference type="InterPro" id="IPR043519">
    <property type="entry name" value="NT_sf"/>
</dbReference>
<keyword evidence="5" id="KW-0479">Metal-binding</keyword>
<dbReference type="GO" id="GO:0005524">
    <property type="term" value="F:ATP binding"/>
    <property type="evidence" value="ECO:0007669"/>
    <property type="project" value="UniProtKB-KW"/>
</dbReference>
<dbReference type="SUPFAM" id="SSF81301">
    <property type="entry name" value="Nucleotidyltransferase"/>
    <property type="match status" value="1"/>
</dbReference>
<dbReference type="GO" id="GO:0016779">
    <property type="term" value="F:nucleotidyltransferase activity"/>
    <property type="evidence" value="ECO:0007669"/>
    <property type="project" value="UniProtKB-KW"/>
</dbReference>
<evidence type="ECO:0000259" key="10">
    <source>
        <dbReference type="Pfam" id="PF01909"/>
    </source>
</evidence>
<feature type="domain" description="Polymerase nucleotidyl transferase" evidence="10">
    <location>
        <begin position="11"/>
        <end position="96"/>
    </location>
</feature>
<dbReference type="PANTHER" id="PTHR33571:SF14">
    <property type="entry name" value="PROTEIN ADENYLYLTRANSFERASE MJ0435-RELATED"/>
    <property type="match status" value="1"/>
</dbReference>
<evidence type="ECO:0000256" key="8">
    <source>
        <dbReference type="ARBA" id="ARBA00022842"/>
    </source>
</evidence>
<evidence type="ECO:0000256" key="1">
    <source>
        <dbReference type="ARBA" id="ARBA00001946"/>
    </source>
</evidence>
<dbReference type="PANTHER" id="PTHR33571">
    <property type="entry name" value="SSL8005 PROTEIN"/>
    <property type="match status" value="1"/>
</dbReference>
<evidence type="ECO:0000313" key="12">
    <source>
        <dbReference type="Proteomes" id="UP000054092"/>
    </source>
</evidence>
<keyword evidence="7" id="KW-0067">ATP-binding</keyword>
<dbReference type="EMBL" id="LGGP01000131">
    <property type="protein sequence ID" value="KUK80617.1"/>
    <property type="molecule type" value="Genomic_DNA"/>
</dbReference>
<evidence type="ECO:0000256" key="3">
    <source>
        <dbReference type="ARBA" id="ARBA00022679"/>
    </source>
</evidence>
<organism evidence="11 12">
    <name type="scientific">Mesotoga prima</name>
    <dbReference type="NCBI Taxonomy" id="1184387"/>
    <lineage>
        <taxon>Bacteria</taxon>
        <taxon>Thermotogati</taxon>
        <taxon>Thermotogota</taxon>
        <taxon>Thermotogae</taxon>
        <taxon>Kosmotogales</taxon>
        <taxon>Kosmotogaceae</taxon>
        <taxon>Mesotoga</taxon>
    </lineage>
</organism>
<accession>A0A124FYB1</accession>
<dbReference type="Gene3D" id="3.30.460.10">
    <property type="entry name" value="Beta Polymerase, domain 2"/>
    <property type="match status" value="1"/>
</dbReference>
<evidence type="ECO:0000313" key="11">
    <source>
        <dbReference type="EMBL" id="KUK80617.1"/>
    </source>
</evidence>
<dbReference type="InterPro" id="IPR002934">
    <property type="entry name" value="Polymerase_NTP_transf_dom"/>
</dbReference>
<comment type="caution">
    <text evidence="11">The sequence shown here is derived from an EMBL/GenBank/DDBJ whole genome shotgun (WGS) entry which is preliminary data.</text>
</comment>
<keyword evidence="3 11" id="KW-0808">Transferase</keyword>
<comment type="cofactor">
    <cofactor evidence="1">
        <name>Mg(2+)</name>
        <dbReference type="ChEBI" id="CHEBI:18420"/>
    </cofactor>
</comment>
<proteinExistence type="inferred from homology"/>
<dbReference type="AlphaFoldDB" id="A0A124FYB1"/>
<name>A0A124FYB1_9BACT</name>